<sequence length="179" mass="19759">MDPTEPIAPVTELPGGGLILTVRVIKSFEYRTAKNLVLHNVSPDMLVSELKALATETGCTLKTCSRELLALRSCPAGQWALAAALLTLGHVAAAADVAKEIKSSAAFRPYHNSTFDCLKLYFNAHGAKTQNLIINLDHDEYIMDDAKTLRDYGVQNETELSFFQRAAYDSYKAHPETKW</sequence>
<dbReference type="PANTHER" id="PTHR18444:SF9">
    <property type="entry name" value="UPF0538 PROTEIN C2ORF76"/>
    <property type="match status" value="1"/>
</dbReference>
<dbReference type="EMBL" id="JADGIZ020000010">
    <property type="protein sequence ID" value="KAL2917586.1"/>
    <property type="molecule type" value="Genomic_DNA"/>
</dbReference>
<dbReference type="PANTHER" id="PTHR18444">
    <property type="entry name" value="UPF0538 FAMILY MEMBER"/>
    <property type="match status" value="1"/>
</dbReference>
<dbReference type="Pfam" id="PF10209">
    <property type="entry name" value="DUF2340"/>
    <property type="match status" value="2"/>
</dbReference>
<protein>
    <recommendedName>
        <fullName evidence="4">Ubiquitin-like domain-containing protein</fullName>
    </recommendedName>
</protein>
<evidence type="ECO:0000313" key="3">
    <source>
        <dbReference type="Proteomes" id="UP001527925"/>
    </source>
</evidence>
<evidence type="ECO:0000256" key="1">
    <source>
        <dbReference type="ARBA" id="ARBA00007176"/>
    </source>
</evidence>
<comment type="similarity">
    <text evidence="1">Belongs to the UPF0538 family.</text>
</comment>
<comment type="caution">
    <text evidence="2">The sequence shown here is derived from an EMBL/GenBank/DDBJ whole genome shotgun (WGS) entry which is preliminary data.</text>
</comment>
<proteinExistence type="inferred from homology"/>
<dbReference type="Proteomes" id="UP001527925">
    <property type="component" value="Unassembled WGS sequence"/>
</dbReference>
<evidence type="ECO:0008006" key="4">
    <source>
        <dbReference type="Google" id="ProtNLM"/>
    </source>
</evidence>
<dbReference type="InterPro" id="IPR018794">
    <property type="entry name" value="UPF0538"/>
</dbReference>
<gene>
    <name evidence="2" type="ORF">HK105_202872</name>
</gene>
<evidence type="ECO:0000313" key="2">
    <source>
        <dbReference type="EMBL" id="KAL2917586.1"/>
    </source>
</evidence>
<accession>A0ABR4NDK9</accession>
<reference evidence="2 3" key="1">
    <citation type="submission" date="2023-09" db="EMBL/GenBank/DDBJ databases">
        <title>Pangenome analysis of Batrachochytrium dendrobatidis and related Chytrids.</title>
        <authorList>
            <person name="Yacoub M.N."/>
            <person name="Stajich J.E."/>
            <person name="James T.Y."/>
        </authorList>
    </citation>
    <scope>NUCLEOTIDE SEQUENCE [LARGE SCALE GENOMIC DNA]</scope>
    <source>
        <strain evidence="2 3">JEL0888</strain>
    </source>
</reference>
<name>A0ABR4NDK9_9FUNG</name>
<keyword evidence="3" id="KW-1185">Reference proteome</keyword>
<organism evidence="2 3">
    <name type="scientific">Polyrhizophydium stewartii</name>
    <dbReference type="NCBI Taxonomy" id="2732419"/>
    <lineage>
        <taxon>Eukaryota</taxon>
        <taxon>Fungi</taxon>
        <taxon>Fungi incertae sedis</taxon>
        <taxon>Chytridiomycota</taxon>
        <taxon>Chytridiomycota incertae sedis</taxon>
        <taxon>Chytridiomycetes</taxon>
        <taxon>Rhizophydiales</taxon>
        <taxon>Rhizophydiales incertae sedis</taxon>
        <taxon>Polyrhizophydium</taxon>
    </lineage>
</organism>